<organism evidence="2 3">
    <name type="scientific">Strongyloides papillosus</name>
    <name type="common">Intestinal threadworm</name>
    <dbReference type="NCBI Taxonomy" id="174720"/>
    <lineage>
        <taxon>Eukaryota</taxon>
        <taxon>Metazoa</taxon>
        <taxon>Ecdysozoa</taxon>
        <taxon>Nematoda</taxon>
        <taxon>Chromadorea</taxon>
        <taxon>Rhabditida</taxon>
        <taxon>Tylenchina</taxon>
        <taxon>Panagrolaimomorpha</taxon>
        <taxon>Strongyloidoidea</taxon>
        <taxon>Strongyloididae</taxon>
        <taxon>Strongyloides</taxon>
    </lineage>
</organism>
<proteinExistence type="predicted"/>
<dbReference type="AlphaFoldDB" id="A0A0N5CFS7"/>
<feature type="signal peptide" evidence="1">
    <location>
        <begin position="1"/>
        <end position="24"/>
    </location>
</feature>
<keyword evidence="2" id="KW-1185">Reference proteome</keyword>
<keyword evidence="1" id="KW-0732">Signal</keyword>
<sequence length="90" mass="10452">MMSLQVYFIAAVLALVQLLIYSKGQHNNNLFPNIIEDFYERKYYDSLKINSRSDIIAVKCPYVGYLHNSDNEKFISNMSANTLYEPKSYA</sequence>
<name>A0A0N5CFS7_STREA</name>
<dbReference type="WBParaSite" id="SPAL_0001671000.1">
    <property type="protein sequence ID" value="SPAL_0001671000.1"/>
    <property type="gene ID" value="SPAL_0001671000"/>
</dbReference>
<evidence type="ECO:0000256" key="1">
    <source>
        <dbReference type="SAM" id="SignalP"/>
    </source>
</evidence>
<reference evidence="3" key="1">
    <citation type="submission" date="2017-02" db="UniProtKB">
        <authorList>
            <consortium name="WormBaseParasite"/>
        </authorList>
    </citation>
    <scope>IDENTIFICATION</scope>
</reference>
<feature type="chain" id="PRO_5005895861" evidence="1">
    <location>
        <begin position="25"/>
        <end position="90"/>
    </location>
</feature>
<accession>A0A0N5CFS7</accession>
<evidence type="ECO:0000313" key="2">
    <source>
        <dbReference type="Proteomes" id="UP000046392"/>
    </source>
</evidence>
<protein>
    <submittedName>
        <fullName evidence="3">Uncharacterized protein</fullName>
    </submittedName>
</protein>
<evidence type="ECO:0000313" key="3">
    <source>
        <dbReference type="WBParaSite" id="SPAL_0001671000.1"/>
    </source>
</evidence>
<dbReference type="Proteomes" id="UP000046392">
    <property type="component" value="Unplaced"/>
</dbReference>